<evidence type="ECO:0000313" key="2">
    <source>
        <dbReference type="Proteomes" id="UP001236663"/>
    </source>
</evidence>
<evidence type="ECO:0000313" key="1">
    <source>
        <dbReference type="EMBL" id="MDN3686316.1"/>
    </source>
</evidence>
<dbReference type="RefSeq" id="WP_163385665.1">
    <property type="nucleotide sequence ID" value="NZ_JAUFQS010000001.1"/>
</dbReference>
<dbReference type="Proteomes" id="UP001236663">
    <property type="component" value="Unassembled WGS sequence"/>
</dbReference>
<organism evidence="1 2">
    <name type="scientific">Cyclobacterium jeungdonense</name>
    <dbReference type="NCBI Taxonomy" id="708087"/>
    <lineage>
        <taxon>Bacteria</taxon>
        <taxon>Pseudomonadati</taxon>
        <taxon>Bacteroidota</taxon>
        <taxon>Cytophagia</taxon>
        <taxon>Cytophagales</taxon>
        <taxon>Cyclobacteriaceae</taxon>
        <taxon>Cyclobacterium</taxon>
    </lineage>
</organism>
<comment type="caution">
    <text evidence="1">The sequence shown here is derived from an EMBL/GenBank/DDBJ whole genome shotgun (WGS) entry which is preliminary data.</text>
</comment>
<accession>A0ABT8C1T7</accession>
<keyword evidence="2" id="KW-1185">Reference proteome</keyword>
<reference evidence="2" key="1">
    <citation type="journal article" date="2019" name="Int. J. Syst. Evol. Microbiol.">
        <title>The Global Catalogue of Microorganisms (GCM) 10K type strain sequencing project: providing services to taxonomists for standard genome sequencing and annotation.</title>
        <authorList>
            <consortium name="The Broad Institute Genomics Platform"/>
            <consortium name="The Broad Institute Genome Sequencing Center for Infectious Disease"/>
            <person name="Wu L."/>
            <person name="Ma J."/>
        </authorList>
    </citation>
    <scope>NUCLEOTIDE SEQUENCE [LARGE SCALE GENOMIC DNA]</scope>
    <source>
        <strain evidence="2">CECT 7706</strain>
    </source>
</reference>
<sequence>MSIPNLTYDFIITGFGCAGMSIVYHLLDSRLKNSQILVIDSSDKNTNDRTWCYWAEKPLSIHPKNSPIVSWQNISIRIGKKEVKKQLDELKYYHIKSSEFYSEIKQRISLFPNVHFVMDNISSIQENSSESVSVTTSSSGIYLGKKIFNSIPDDPLLYEGHNILKQIFVGWKVRTQQPCFEIDSAMMMNFLPGSNHKMDFFYLLPFSQTEALIEYTVFTTENLDAEKMELALHAYISQNLSQDKVEISFKEVGSIPMTTYSFNTTNNPNITHLGTVAGCSKPSTGYTFHTIQKHCASIVRELESKSIPTNLAFKRKKRFSFYDNIILNIAKKWPNELPQVFFNLFENNSGPEILRFLNEETSFFNELKLLSRLKFSIFIKSLLHFEKH</sequence>
<name>A0ABT8C1T7_9BACT</name>
<dbReference type="EMBL" id="JAUFQS010000001">
    <property type="protein sequence ID" value="MDN3686316.1"/>
    <property type="molecule type" value="Genomic_DNA"/>
</dbReference>
<dbReference type="InterPro" id="IPR036188">
    <property type="entry name" value="FAD/NAD-bd_sf"/>
</dbReference>
<dbReference type="Pfam" id="PF05834">
    <property type="entry name" value="Lycopene_cycl"/>
    <property type="match status" value="1"/>
</dbReference>
<dbReference type="SUPFAM" id="SSF51905">
    <property type="entry name" value="FAD/NAD(P)-binding domain"/>
    <property type="match status" value="1"/>
</dbReference>
<protein>
    <submittedName>
        <fullName evidence="1">Lycopene cyclase family protein</fullName>
    </submittedName>
</protein>
<proteinExistence type="predicted"/>
<gene>
    <name evidence="1" type="ORF">QWZ15_00625</name>
</gene>